<evidence type="ECO:0000313" key="6">
    <source>
        <dbReference type="EMBL" id="MTI27895.1"/>
    </source>
</evidence>
<proteinExistence type="predicted"/>
<reference evidence="6 7" key="1">
    <citation type="submission" date="2019-02" db="EMBL/GenBank/DDBJ databases">
        <authorList>
            <person name="Goldberg S.R."/>
            <person name="Haltli B.A."/>
            <person name="Correa H."/>
            <person name="Russell K.G."/>
        </authorList>
    </citation>
    <scope>NUCLEOTIDE SEQUENCE [LARGE SCALE GENOMIC DNA]</scope>
    <source>
        <strain evidence="6 7">JCM 16186</strain>
    </source>
</reference>
<keyword evidence="3 5" id="KW-1133">Transmembrane helix</keyword>
<gene>
    <name evidence="6" type="ORF">E1163_23260</name>
</gene>
<keyword evidence="2 5" id="KW-0812">Transmembrane</keyword>
<dbReference type="Pfam" id="PF13564">
    <property type="entry name" value="DoxX_2"/>
    <property type="match status" value="1"/>
</dbReference>
<dbReference type="RefSeq" id="WP_155174893.1">
    <property type="nucleotide sequence ID" value="NZ_BAAAFL010000017.1"/>
</dbReference>
<dbReference type="EMBL" id="SMLW01000646">
    <property type="protein sequence ID" value="MTI27895.1"/>
    <property type="molecule type" value="Genomic_DNA"/>
</dbReference>
<evidence type="ECO:0000256" key="3">
    <source>
        <dbReference type="ARBA" id="ARBA00022989"/>
    </source>
</evidence>
<sequence length="123" mass="14184">MKLLIQIVHWAVYAYYVYLFGYASLFKVFQKQSMMESMDSLGFNKTWTLLIGYGELLGVIGLLAGLWYHEIKNASILWLFPFAVGALMVHFAHQEYQYYYAALLGCISSIILLATDKYFKIAL</sequence>
<evidence type="ECO:0000256" key="2">
    <source>
        <dbReference type="ARBA" id="ARBA00022692"/>
    </source>
</evidence>
<organism evidence="6 7">
    <name type="scientific">Fulvivirga kasyanovii</name>
    <dbReference type="NCBI Taxonomy" id="396812"/>
    <lineage>
        <taxon>Bacteria</taxon>
        <taxon>Pseudomonadati</taxon>
        <taxon>Bacteroidota</taxon>
        <taxon>Cytophagia</taxon>
        <taxon>Cytophagales</taxon>
        <taxon>Fulvivirgaceae</taxon>
        <taxon>Fulvivirga</taxon>
    </lineage>
</organism>
<feature type="transmembrane region" description="Helical" evidence="5">
    <location>
        <begin position="7"/>
        <end position="26"/>
    </location>
</feature>
<dbReference type="Proteomes" id="UP000798808">
    <property type="component" value="Unassembled WGS sequence"/>
</dbReference>
<evidence type="ECO:0000313" key="7">
    <source>
        <dbReference type="Proteomes" id="UP000798808"/>
    </source>
</evidence>
<evidence type="ECO:0000256" key="4">
    <source>
        <dbReference type="ARBA" id="ARBA00023136"/>
    </source>
</evidence>
<accession>A0ABW9RVS0</accession>
<evidence type="ECO:0000256" key="1">
    <source>
        <dbReference type="ARBA" id="ARBA00004141"/>
    </source>
</evidence>
<name>A0ABW9RVS0_9BACT</name>
<feature type="transmembrane region" description="Helical" evidence="5">
    <location>
        <begin position="75"/>
        <end position="92"/>
    </location>
</feature>
<comment type="subcellular location">
    <subcellularLocation>
        <location evidence="1">Membrane</location>
        <topology evidence="1">Multi-pass membrane protein</topology>
    </subcellularLocation>
</comment>
<feature type="transmembrane region" description="Helical" evidence="5">
    <location>
        <begin position="46"/>
        <end position="68"/>
    </location>
</feature>
<keyword evidence="7" id="KW-1185">Reference proteome</keyword>
<feature type="transmembrane region" description="Helical" evidence="5">
    <location>
        <begin position="98"/>
        <end position="115"/>
    </location>
</feature>
<evidence type="ECO:0000256" key="5">
    <source>
        <dbReference type="SAM" id="Phobius"/>
    </source>
</evidence>
<comment type="caution">
    <text evidence="6">The sequence shown here is derived from an EMBL/GenBank/DDBJ whole genome shotgun (WGS) entry which is preliminary data.</text>
</comment>
<keyword evidence="4 5" id="KW-0472">Membrane</keyword>
<dbReference type="InterPro" id="IPR032808">
    <property type="entry name" value="DoxX"/>
</dbReference>
<protein>
    <submittedName>
        <fullName evidence="6">DoxX family protein</fullName>
    </submittedName>
</protein>